<dbReference type="Gene3D" id="2.60.450.10">
    <property type="entry name" value="Lipopolysaccharide (LPS) transport protein A like domain"/>
    <property type="match status" value="1"/>
</dbReference>
<dbReference type="EMBL" id="WIRE01000004">
    <property type="protein sequence ID" value="MQX54926.1"/>
    <property type="molecule type" value="Genomic_DNA"/>
</dbReference>
<gene>
    <name evidence="7" type="primary">lptA</name>
    <name evidence="7" type="ORF">GFN93_16910</name>
</gene>
<evidence type="ECO:0000256" key="2">
    <source>
        <dbReference type="ARBA" id="ARBA00022729"/>
    </source>
</evidence>
<dbReference type="InterPro" id="IPR014340">
    <property type="entry name" value="LptA"/>
</dbReference>
<keyword evidence="1" id="KW-0813">Transport</keyword>
<dbReference type="InterPro" id="IPR005653">
    <property type="entry name" value="OstA-like_N"/>
</dbReference>
<feature type="signal peptide" evidence="5">
    <location>
        <begin position="1"/>
        <end position="21"/>
    </location>
</feature>
<sequence>MPRHRKALGACLALFSSIACAAPVEGPISVSADRGRFEQDAGTGVYSGNVELLQGNRSMQADKMSLFTKNGELVRVEATGSPVKLSEGEDLEAHAGNLVYDIKARTLVLTGDAFIRHKGNTFEGAKVEYSLDSKRVDASSEGDQRVRLVIPAENQIPGNDKKDNTDSESSKP</sequence>
<dbReference type="GO" id="GO:0015920">
    <property type="term" value="P:lipopolysaccharide transport"/>
    <property type="evidence" value="ECO:0007669"/>
    <property type="project" value="InterPro"/>
</dbReference>
<reference evidence="7 8" key="1">
    <citation type="submission" date="2019-10" db="EMBL/GenBank/DDBJ databases">
        <title>Alcanivorax sp.PA15-N-34 draft genome sequence.</title>
        <authorList>
            <person name="Liao X."/>
            <person name="Shao Z."/>
        </authorList>
    </citation>
    <scope>NUCLEOTIDE SEQUENCE [LARGE SCALE GENOMIC DNA]</scope>
    <source>
        <strain evidence="7 8">PA15-N-34</strain>
    </source>
</reference>
<dbReference type="NCBIfam" id="TIGR03002">
    <property type="entry name" value="outer_YhbN_LptA"/>
    <property type="match status" value="1"/>
</dbReference>
<dbReference type="PANTHER" id="PTHR36504:SF1">
    <property type="entry name" value="LIPOPOLYSACCHARIDE EXPORT SYSTEM PROTEIN LPTA"/>
    <property type="match status" value="1"/>
</dbReference>
<accession>A0A6N7LZU7</accession>
<dbReference type="GO" id="GO:0030288">
    <property type="term" value="C:outer membrane-bounded periplasmic space"/>
    <property type="evidence" value="ECO:0007669"/>
    <property type="project" value="TreeGrafter"/>
</dbReference>
<dbReference type="Pfam" id="PF03968">
    <property type="entry name" value="LptD_N"/>
    <property type="match status" value="1"/>
</dbReference>
<dbReference type="Proteomes" id="UP000469421">
    <property type="component" value="Unassembled WGS sequence"/>
</dbReference>
<keyword evidence="3" id="KW-0574">Periplasm</keyword>
<feature type="chain" id="PRO_5026825331" evidence="5">
    <location>
        <begin position="22"/>
        <end position="172"/>
    </location>
</feature>
<keyword evidence="2 5" id="KW-0732">Signal</keyword>
<dbReference type="GO" id="GO:0017089">
    <property type="term" value="F:glycolipid transfer activity"/>
    <property type="evidence" value="ECO:0007669"/>
    <property type="project" value="TreeGrafter"/>
</dbReference>
<keyword evidence="8" id="KW-1185">Reference proteome</keyword>
<evidence type="ECO:0000313" key="8">
    <source>
        <dbReference type="Proteomes" id="UP000469421"/>
    </source>
</evidence>
<protein>
    <submittedName>
        <fullName evidence="7">Lipopolysaccharide transport periplasmic protein LptA</fullName>
    </submittedName>
</protein>
<dbReference type="GO" id="GO:0001530">
    <property type="term" value="F:lipopolysaccharide binding"/>
    <property type="evidence" value="ECO:0007669"/>
    <property type="project" value="InterPro"/>
</dbReference>
<comment type="caution">
    <text evidence="7">The sequence shown here is derived from an EMBL/GenBank/DDBJ whole genome shotgun (WGS) entry which is preliminary data.</text>
</comment>
<organism evidence="7 8">
    <name type="scientific">Alcanivorax sediminis</name>
    <dbReference type="NCBI Taxonomy" id="2663008"/>
    <lineage>
        <taxon>Bacteria</taxon>
        <taxon>Pseudomonadati</taxon>
        <taxon>Pseudomonadota</taxon>
        <taxon>Gammaproteobacteria</taxon>
        <taxon>Oceanospirillales</taxon>
        <taxon>Alcanivoracaceae</taxon>
        <taxon>Alcanivorax</taxon>
    </lineage>
</organism>
<dbReference type="GO" id="GO:0009279">
    <property type="term" value="C:cell outer membrane"/>
    <property type="evidence" value="ECO:0007669"/>
    <property type="project" value="TreeGrafter"/>
</dbReference>
<proteinExistence type="predicted"/>
<dbReference type="InterPro" id="IPR052037">
    <property type="entry name" value="LPS_export_LptA"/>
</dbReference>
<feature type="region of interest" description="Disordered" evidence="4">
    <location>
        <begin position="139"/>
        <end position="172"/>
    </location>
</feature>
<evidence type="ECO:0000313" key="7">
    <source>
        <dbReference type="EMBL" id="MQX54926.1"/>
    </source>
</evidence>
<feature type="compositionally biased region" description="Basic and acidic residues" evidence="4">
    <location>
        <begin position="159"/>
        <end position="172"/>
    </location>
</feature>
<evidence type="ECO:0000256" key="1">
    <source>
        <dbReference type="ARBA" id="ARBA00022448"/>
    </source>
</evidence>
<evidence type="ECO:0000256" key="5">
    <source>
        <dbReference type="SAM" id="SignalP"/>
    </source>
</evidence>
<name>A0A6N7LZU7_9GAMM</name>
<dbReference type="PANTHER" id="PTHR36504">
    <property type="entry name" value="LIPOPOLYSACCHARIDE EXPORT SYSTEM PROTEIN LPTA"/>
    <property type="match status" value="1"/>
</dbReference>
<evidence type="ECO:0000256" key="4">
    <source>
        <dbReference type="SAM" id="MobiDB-lite"/>
    </source>
</evidence>
<dbReference type="RefSeq" id="WP_153502533.1">
    <property type="nucleotide sequence ID" value="NZ_JBMZXE010000114.1"/>
</dbReference>
<feature type="domain" description="Organic solvent tolerance-like N-terminal" evidence="6">
    <location>
        <begin position="30"/>
        <end position="134"/>
    </location>
</feature>
<evidence type="ECO:0000259" key="6">
    <source>
        <dbReference type="Pfam" id="PF03968"/>
    </source>
</evidence>
<dbReference type="PROSITE" id="PS51257">
    <property type="entry name" value="PROKAR_LIPOPROTEIN"/>
    <property type="match status" value="1"/>
</dbReference>
<evidence type="ECO:0000256" key="3">
    <source>
        <dbReference type="ARBA" id="ARBA00022764"/>
    </source>
</evidence>
<dbReference type="AlphaFoldDB" id="A0A6N7LZU7"/>